<evidence type="ECO:0000313" key="7">
    <source>
        <dbReference type="Proteomes" id="UP000019102"/>
    </source>
</evidence>
<evidence type="ECO:0000256" key="1">
    <source>
        <dbReference type="ARBA" id="ARBA00009013"/>
    </source>
</evidence>
<evidence type="ECO:0000256" key="2">
    <source>
        <dbReference type="ARBA" id="ARBA00022553"/>
    </source>
</evidence>
<keyword evidence="2" id="KW-0597">Phosphoprotein</keyword>
<dbReference type="AlphaFoldDB" id="W4VJI9"/>
<dbReference type="NCBIfam" id="TIGR00377">
    <property type="entry name" value="ant_ant_sig"/>
    <property type="match status" value="1"/>
</dbReference>
<evidence type="ECO:0000256" key="3">
    <source>
        <dbReference type="ARBA" id="ARBA00024670"/>
    </source>
</evidence>
<dbReference type="Proteomes" id="UP000019102">
    <property type="component" value="Unassembled WGS sequence"/>
</dbReference>
<dbReference type="InterPro" id="IPR003658">
    <property type="entry name" value="Anti-sigma_ant"/>
</dbReference>
<dbReference type="STRING" id="1298598.JCM21714_2652"/>
<organism evidence="6 7">
    <name type="scientific">Gracilibacillus boraciitolerans JCM 21714</name>
    <dbReference type="NCBI Taxonomy" id="1298598"/>
    <lineage>
        <taxon>Bacteria</taxon>
        <taxon>Bacillati</taxon>
        <taxon>Bacillota</taxon>
        <taxon>Bacilli</taxon>
        <taxon>Bacillales</taxon>
        <taxon>Bacillaceae</taxon>
        <taxon>Gracilibacillus</taxon>
    </lineage>
</organism>
<protein>
    <recommendedName>
        <fullName evidence="4">Anti-sigma factor antagonist</fullName>
    </recommendedName>
</protein>
<keyword evidence="7" id="KW-1185">Reference proteome</keyword>
<feature type="domain" description="STAS" evidence="5">
    <location>
        <begin position="1"/>
        <end position="61"/>
    </location>
</feature>
<dbReference type="SUPFAM" id="SSF52091">
    <property type="entry name" value="SpoIIaa-like"/>
    <property type="match status" value="1"/>
</dbReference>
<dbReference type="Pfam" id="PF01740">
    <property type="entry name" value="STAS"/>
    <property type="match status" value="1"/>
</dbReference>
<proteinExistence type="inferred from homology"/>
<evidence type="ECO:0000256" key="4">
    <source>
        <dbReference type="RuleBase" id="RU003749"/>
    </source>
</evidence>
<gene>
    <name evidence="6" type="ORF">JCM21714_2652</name>
</gene>
<dbReference type="Gene3D" id="3.30.750.24">
    <property type="entry name" value="STAS domain"/>
    <property type="match status" value="1"/>
</dbReference>
<comment type="caution">
    <text evidence="6">The sequence shown here is derived from an EMBL/GenBank/DDBJ whole genome shotgun (WGS) entry which is preliminary data.</text>
</comment>
<dbReference type="PROSITE" id="PS50801">
    <property type="entry name" value="STAS"/>
    <property type="match status" value="1"/>
</dbReference>
<name>W4VJI9_9BACI</name>
<dbReference type="PANTHER" id="PTHR33495:SF9">
    <property type="entry name" value="ANTI-SIGMA-B FACTOR ANTAGONIST"/>
    <property type="match status" value="1"/>
</dbReference>
<comment type="similarity">
    <text evidence="1 4">Belongs to the anti-sigma-factor antagonist family.</text>
</comment>
<reference evidence="6 7" key="1">
    <citation type="journal article" date="2014" name="Genome Announc.">
        <title>Draft Genome Sequence of the Boron-Tolerant and Moderately Halotolerant Bacterium Gracilibacillus boraciitolerans JCM 21714T.</title>
        <authorList>
            <person name="Ahmed I."/>
            <person name="Oshima K."/>
            <person name="Suda W."/>
            <person name="Kitamura K."/>
            <person name="Iida T."/>
            <person name="Ohmori Y."/>
            <person name="Fujiwara T."/>
            <person name="Hattori M."/>
            <person name="Ohkuma M."/>
        </authorList>
    </citation>
    <scope>NUCLEOTIDE SEQUENCE [LARGE SCALE GENOMIC DNA]</scope>
    <source>
        <strain evidence="6 7">JCM 21714</strain>
    </source>
</reference>
<dbReference type="GO" id="GO:0043856">
    <property type="term" value="F:anti-sigma factor antagonist activity"/>
    <property type="evidence" value="ECO:0007669"/>
    <property type="project" value="InterPro"/>
</dbReference>
<evidence type="ECO:0000259" key="5">
    <source>
        <dbReference type="PROSITE" id="PS50801"/>
    </source>
</evidence>
<dbReference type="eggNOG" id="COG1366">
    <property type="taxonomic scope" value="Bacteria"/>
</dbReference>
<accession>W4VJI9</accession>
<comment type="function">
    <text evidence="3">Positive regulator of sigma-B activity. Non-phosphorylated RsbV binds to RsbW, preventing its association with sigma-B. When phosphorylated, releases RsbW, which is then free to complex with and inactivate sigma-B.</text>
</comment>
<dbReference type="EMBL" id="BAVS01000013">
    <property type="protein sequence ID" value="GAE93565.1"/>
    <property type="molecule type" value="Genomic_DNA"/>
</dbReference>
<dbReference type="InterPro" id="IPR002645">
    <property type="entry name" value="STAS_dom"/>
</dbReference>
<dbReference type="CDD" id="cd07043">
    <property type="entry name" value="STAS_anti-anti-sigma_factors"/>
    <property type="match status" value="1"/>
</dbReference>
<dbReference type="PANTHER" id="PTHR33495">
    <property type="entry name" value="ANTI-SIGMA FACTOR ANTAGONIST TM_1081-RELATED-RELATED"/>
    <property type="match status" value="1"/>
</dbReference>
<sequence>MEQVNYLDSTGLGVFIAALKSTKEYHSEMRLEGLQSRVQRLFEITGLNSIMNIESTVQGGK</sequence>
<dbReference type="InterPro" id="IPR036513">
    <property type="entry name" value="STAS_dom_sf"/>
</dbReference>
<evidence type="ECO:0000313" key="6">
    <source>
        <dbReference type="EMBL" id="GAE93565.1"/>
    </source>
</evidence>